<evidence type="ECO:0000313" key="2">
    <source>
        <dbReference type="EMBL" id="GMG82889.1"/>
    </source>
</evidence>
<sequence>MIRPAPRIGALAAGLAVLLLGAPLQAEEPISPSAFGAYAEGYTLYFTEGGEYFGAETYAPGRTTLWQFRFGDCVRGTWRAHGGQICFRYEDGDGEEICWRMLRDEKGLFARLLGDGPDAGMELRVVRRDREPLRCGGPTA</sequence>
<dbReference type="RefSeq" id="WP_285671680.1">
    <property type="nucleotide sequence ID" value="NZ_BSYI01000014.1"/>
</dbReference>
<evidence type="ECO:0000256" key="1">
    <source>
        <dbReference type="SAM" id="SignalP"/>
    </source>
</evidence>
<proteinExistence type="predicted"/>
<dbReference type="Proteomes" id="UP001239909">
    <property type="component" value="Unassembled WGS sequence"/>
</dbReference>
<comment type="caution">
    <text evidence="2">The sequence shown here is derived from an EMBL/GenBank/DDBJ whole genome shotgun (WGS) entry which is preliminary data.</text>
</comment>
<evidence type="ECO:0000313" key="3">
    <source>
        <dbReference type="Proteomes" id="UP001239909"/>
    </source>
</evidence>
<evidence type="ECO:0008006" key="4">
    <source>
        <dbReference type="Google" id="ProtNLM"/>
    </source>
</evidence>
<feature type="signal peptide" evidence="1">
    <location>
        <begin position="1"/>
        <end position="26"/>
    </location>
</feature>
<gene>
    <name evidence="2" type="ORF">LNKW23_21020</name>
</gene>
<keyword evidence="1" id="KW-0732">Signal</keyword>
<name>A0ABQ6LQ23_9RHOB</name>
<reference evidence="2 3" key="1">
    <citation type="submission" date="2023-04" db="EMBL/GenBank/DDBJ databases">
        <title>Marinoamorphus aggregata gen. nov., sp. Nov., isolate from tissue of brittle star Ophioplocus japonicus.</title>
        <authorList>
            <person name="Kawano K."/>
            <person name="Sawayama S."/>
            <person name="Nakagawa S."/>
        </authorList>
    </citation>
    <scope>NUCLEOTIDE SEQUENCE [LARGE SCALE GENOMIC DNA]</scope>
    <source>
        <strain evidence="2 3">NKW23</strain>
    </source>
</reference>
<accession>A0ABQ6LQ23</accession>
<organism evidence="2 3">
    <name type="scientific">Paralimibaculum aggregatum</name>
    <dbReference type="NCBI Taxonomy" id="3036245"/>
    <lineage>
        <taxon>Bacteria</taxon>
        <taxon>Pseudomonadati</taxon>
        <taxon>Pseudomonadota</taxon>
        <taxon>Alphaproteobacteria</taxon>
        <taxon>Rhodobacterales</taxon>
        <taxon>Paracoccaceae</taxon>
        <taxon>Paralimibaculum</taxon>
    </lineage>
</organism>
<keyword evidence="3" id="KW-1185">Reference proteome</keyword>
<protein>
    <recommendedName>
        <fullName evidence="4">DUF995 domain-containing protein</fullName>
    </recommendedName>
</protein>
<feature type="chain" id="PRO_5045913878" description="DUF995 domain-containing protein" evidence="1">
    <location>
        <begin position="27"/>
        <end position="140"/>
    </location>
</feature>
<dbReference type="EMBL" id="BSYI01000014">
    <property type="protein sequence ID" value="GMG82889.1"/>
    <property type="molecule type" value="Genomic_DNA"/>
</dbReference>